<dbReference type="AlphaFoldDB" id="A0A645BUL8"/>
<comment type="caution">
    <text evidence="1">The sequence shown here is derived from an EMBL/GenBank/DDBJ whole genome shotgun (WGS) entry which is preliminary data.</text>
</comment>
<accession>A0A645BUL8</accession>
<protein>
    <submittedName>
        <fullName evidence="1">Uncharacterized protein</fullName>
    </submittedName>
</protein>
<dbReference type="EMBL" id="VSSQ01022560">
    <property type="protein sequence ID" value="MPM68952.1"/>
    <property type="molecule type" value="Genomic_DNA"/>
</dbReference>
<proteinExistence type="predicted"/>
<name>A0A645BUL8_9ZZZZ</name>
<sequence length="195" mass="21879">MLKDPIDFRVGEPNQDDMTYERAKELYSAFLSATGDSETHADPVATFYKDYSGARESFWHMSADRLSMNIASKSGHIFDVIAWDGIGLSLNLSAVAFTDSVKTQYENETKRILEAVLGANTITNVSLESISDDIACTLACETKEGARYSVYYSDRTLHSISYYTHSDGEEFGFHENWLADYLYIDVETGETFFGS</sequence>
<reference evidence="1" key="1">
    <citation type="submission" date="2019-08" db="EMBL/GenBank/DDBJ databases">
        <authorList>
            <person name="Kucharzyk K."/>
            <person name="Murdoch R.W."/>
            <person name="Higgins S."/>
            <person name="Loffler F."/>
        </authorList>
    </citation>
    <scope>NUCLEOTIDE SEQUENCE</scope>
</reference>
<evidence type="ECO:0000313" key="1">
    <source>
        <dbReference type="EMBL" id="MPM68952.1"/>
    </source>
</evidence>
<organism evidence="1">
    <name type="scientific">bioreactor metagenome</name>
    <dbReference type="NCBI Taxonomy" id="1076179"/>
    <lineage>
        <taxon>unclassified sequences</taxon>
        <taxon>metagenomes</taxon>
        <taxon>ecological metagenomes</taxon>
    </lineage>
</organism>
<gene>
    <name evidence="1" type="ORF">SDC9_115889</name>
</gene>